<keyword evidence="16" id="KW-1185">Reference proteome</keyword>
<dbReference type="SMART" id="SM00385">
    <property type="entry name" value="CYCLIN"/>
    <property type="match status" value="2"/>
</dbReference>
<feature type="domain" description="Matrin-type" evidence="14">
    <location>
        <begin position="282"/>
        <end position="313"/>
    </location>
</feature>
<evidence type="ECO:0000313" key="16">
    <source>
        <dbReference type="Proteomes" id="UP000823674"/>
    </source>
</evidence>
<dbReference type="Pfam" id="PF02984">
    <property type="entry name" value="Cyclin_C"/>
    <property type="match status" value="1"/>
</dbReference>
<comment type="caution">
    <text evidence="15">The sequence shown here is derived from an EMBL/GenBank/DDBJ whole genome shotgun (WGS) entry which is preliminary data.</text>
</comment>
<feature type="region of interest" description="Disordered" evidence="13">
    <location>
        <begin position="228"/>
        <end position="258"/>
    </location>
</feature>
<dbReference type="SUPFAM" id="SSF47954">
    <property type="entry name" value="Cyclin-like"/>
    <property type="match status" value="2"/>
</dbReference>
<keyword evidence="3" id="KW-0132">Cell division</keyword>
<dbReference type="Gene3D" id="1.10.472.10">
    <property type="entry name" value="Cyclin-like"/>
    <property type="match status" value="2"/>
</dbReference>
<dbReference type="CDD" id="cd20511">
    <property type="entry name" value="CYCLIN_AtCycB-like_rpt2"/>
    <property type="match status" value="1"/>
</dbReference>
<feature type="compositionally biased region" description="Acidic residues" evidence="13">
    <location>
        <begin position="238"/>
        <end position="251"/>
    </location>
</feature>
<evidence type="ECO:0000256" key="1">
    <source>
        <dbReference type="ARBA" id="ARBA00004123"/>
    </source>
</evidence>
<keyword evidence="4" id="KW-0507">mRNA processing</keyword>
<keyword evidence="11" id="KW-0131">Cell cycle</keyword>
<dbReference type="EMBL" id="JADBGQ010000003">
    <property type="protein sequence ID" value="KAG5402859.1"/>
    <property type="molecule type" value="Genomic_DNA"/>
</dbReference>
<dbReference type="PROSITE" id="PS00292">
    <property type="entry name" value="CYCLINS"/>
    <property type="match status" value="1"/>
</dbReference>
<dbReference type="InterPro" id="IPR025086">
    <property type="entry name" value="SDE2/SF3A3_SAP"/>
</dbReference>
<dbReference type="SMART" id="SM01332">
    <property type="entry name" value="Cyclin_C"/>
    <property type="match status" value="1"/>
</dbReference>
<reference evidence="15 16" key="1">
    <citation type="submission" date="2021-03" db="EMBL/GenBank/DDBJ databases">
        <authorList>
            <person name="King G.J."/>
            <person name="Bancroft I."/>
            <person name="Baten A."/>
            <person name="Bloomfield J."/>
            <person name="Borpatragohain P."/>
            <person name="He Z."/>
            <person name="Irish N."/>
            <person name="Irwin J."/>
            <person name="Liu K."/>
            <person name="Mauleon R.P."/>
            <person name="Moore J."/>
            <person name="Morris R."/>
            <person name="Ostergaard L."/>
            <person name="Wang B."/>
            <person name="Wells R."/>
        </authorList>
    </citation>
    <scope>NUCLEOTIDE SEQUENCE [LARGE SCALE GENOMIC DNA]</scope>
    <source>
        <strain evidence="15">R-o-18</strain>
        <tissue evidence="15">Leaf</tissue>
    </source>
</reference>
<evidence type="ECO:0000256" key="7">
    <source>
        <dbReference type="ARBA" id="ARBA00022833"/>
    </source>
</evidence>
<evidence type="ECO:0000256" key="13">
    <source>
        <dbReference type="SAM" id="MobiDB-lite"/>
    </source>
</evidence>
<dbReference type="Pfam" id="PF11931">
    <property type="entry name" value="SF3a60_Prp9_C"/>
    <property type="match status" value="1"/>
</dbReference>
<dbReference type="PANTHER" id="PTHR12786:SF9">
    <property type="entry name" value="MATRIN-TYPE DOMAIN-CONTAINING PROTEIN"/>
    <property type="match status" value="1"/>
</dbReference>
<gene>
    <name evidence="15" type="primary">A03p002610.1_BraROA</name>
    <name evidence="15" type="ORF">IGI04_008978</name>
</gene>
<name>A0ABQ7MVY5_BRACM</name>
<dbReference type="InterPro" id="IPR000690">
    <property type="entry name" value="Matrin/U1-C_Znf_C2H2"/>
</dbReference>
<comment type="similarity">
    <text evidence="12">Belongs to the cyclin family.</text>
</comment>
<keyword evidence="7" id="KW-0862">Zinc</keyword>
<dbReference type="InterPro" id="IPR024598">
    <property type="entry name" value="SF3a60/Prp9_C"/>
</dbReference>
<dbReference type="Pfam" id="PF00134">
    <property type="entry name" value="Cyclin_N"/>
    <property type="match status" value="1"/>
</dbReference>
<evidence type="ECO:0000256" key="12">
    <source>
        <dbReference type="RuleBase" id="RU000383"/>
    </source>
</evidence>
<evidence type="ECO:0000256" key="4">
    <source>
        <dbReference type="ARBA" id="ARBA00022664"/>
    </source>
</evidence>
<evidence type="ECO:0000256" key="2">
    <source>
        <dbReference type="ARBA" id="ARBA00022553"/>
    </source>
</evidence>
<dbReference type="InterPro" id="IPR051421">
    <property type="entry name" value="RNA_Proc_DNA_Dmg_Regulator"/>
</dbReference>
<evidence type="ECO:0000256" key="8">
    <source>
        <dbReference type="ARBA" id="ARBA00023127"/>
    </source>
</evidence>
<dbReference type="CDD" id="cd20567">
    <property type="entry name" value="CYCLIN_AtCycB-like_rpt1"/>
    <property type="match status" value="1"/>
</dbReference>
<keyword evidence="6" id="KW-0863">Zinc-finger</keyword>
<organism evidence="15 16">
    <name type="scientific">Brassica rapa subsp. trilocularis</name>
    <dbReference type="NCBI Taxonomy" id="1813537"/>
    <lineage>
        <taxon>Eukaryota</taxon>
        <taxon>Viridiplantae</taxon>
        <taxon>Streptophyta</taxon>
        <taxon>Embryophyta</taxon>
        <taxon>Tracheophyta</taxon>
        <taxon>Spermatophyta</taxon>
        <taxon>Magnoliopsida</taxon>
        <taxon>eudicotyledons</taxon>
        <taxon>Gunneridae</taxon>
        <taxon>Pentapetalae</taxon>
        <taxon>rosids</taxon>
        <taxon>malvids</taxon>
        <taxon>Brassicales</taxon>
        <taxon>Brassicaceae</taxon>
        <taxon>Brassiceae</taxon>
        <taxon>Brassica</taxon>
    </lineage>
</organism>
<dbReference type="InterPro" id="IPR021966">
    <property type="entry name" value="SF3a60_bindingd"/>
</dbReference>
<dbReference type="InterPro" id="IPR036915">
    <property type="entry name" value="Cyclin-like_sf"/>
</dbReference>
<keyword evidence="10" id="KW-0539">Nucleus</keyword>
<evidence type="ECO:0000313" key="15">
    <source>
        <dbReference type="EMBL" id="KAG5402859.1"/>
    </source>
</evidence>
<proteinExistence type="inferred from homology"/>
<accession>A0ABQ7MVY5</accession>
<evidence type="ECO:0000256" key="3">
    <source>
        <dbReference type="ARBA" id="ARBA00022618"/>
    </source>
</evidence>
<keyword evidence="2" id="KW-0597">Phosphoprotein</keyword>
<dbReference type="InterPro" id="IPR048258">
    <property type="entry name" value="Cyclins_cyclin-box"/>
</dbReference>
<evidence type="ECO:0000256" key="10">
    <source>
        <dbReference type="ARBA" id="ARBA00023242"/>
    </source>
</evidence>
<evidence type="ECO:0000256" key="5">
    <source>
        <dbReference type="ARBA" id="ARBA00022723"/>
    </source>
</evidence>
<evidence type="ECO:0000256" key="11">
    <source>
        <dbReference type="ARBA" id="ARBA00023306"/>
    </source>
</evidence>
<dbReference type="InterPro" id="IPR013763">
    <property type="entry name" value="Cyclin-like_dom"/>
</dbReference>
<keyword evidence="9" id="KW-0508">mRNA splicing</keyword>
<keyword evidence="8 12" id="KW-0195">Cyclin</keyword>
<comment type="subcellular location">
    <subcellularLocation>
        <location evidence="1">Nucleus</location>
    </subcellularLocation>
</comment>
<sequence>MSSTLLDQIRCNHEEIERLERLVVQDLQTHPSSSKDRLVQGHRIRNTIHSIMRAIEKLVETYEDKDGARDDEIAALGGHTATGVNVYSAFYDRLKEIREYHRKYPSGPLADATADYEALLQVKPVISFSGEALGALGLKVGGTLQQRAERLFLIKNTPLEKLDKKHFAKPALKGNQNGDAKAMQGADSSAKQIALTEAKVKKLCNLLDETIERTKQNVVKKQAMTYEEMEEEHKGEEERAEIESDDEEEEGGFYNPLNLPMGVDGKPIPYWLYKLHGLGQKFKCEICRNKIYKGRRAFERHFKESQHQDGMRCLGIPNTKNFNEITSIEEAKELWKRIQERQGVNKWRPEVEEEYEDGDGNVYNKKTYSDLKRQGVNKNGAVKNRRPLGDIGNNLVSVPVAQGGKPQPPINRPITRSFRAQLLANAQKPQPLAPRNNNQEAQKAVPKKNLVIKLKQPQQTKHAEVAEPPKKVEKKPAAKVTYSSVLSARSKAACSITAKPKILDIDESDKDNHLAAVEYVDDMYAFYKEVEKESQPKMYMHIQTDVNEKMRAILVDWLLEVHIKFELNLETLYLTVNIIDRFLSVKAVPKRELQLLGISALLIASKYEEIWPPQVNDLVYVTDNAYNNKQILVMEKTILGNLEWYLTVPTQYVFLVRFIKASMSDPEMENMVHFLAELGMMHYDTLKFCPSMLAASAVYTARCALKKSPAWTETLTFHTGYSESEIMECSKLLALHHSRCGESRLRAVYKKYSKVENGGVALVSPAKSLLSAAPLSA</sequence>
<dbReference type="InterPro" id="IPR006671">
    <property type="entry name" value="Cyclin_N"/>
</dbReference>
<dbReference type="PANTHER" id="PTHR12786">
    <property type="entry name" value="SPLICING FACTOR SF3A-RELATED"/>
    <property type="match status" value="1"/>
</dbReference>
<dbReference type="InterPro" id="IPR004367">
    <property type="entry name" value="Cyclin_C-dom"/>
</dbReference>
<protein>
    <recommendedName>
        <fullName evidence="14">Matrin-type domain-containing protein</fullName>
    </recommendedName>
</protein>
<dbReference type="PROSITE" id="PS50171">
    <property type="entry name" value="ZF_MATRIN"/>
    <property type="match status" value="1"/>
</dbReference>
<dbReference type="Proteomes" id="UP000823674">
    <property type="component" value="Chromosome A03"/>
</dbReference>
<evidence type="ECO:0000256" key="9">
    <source>
        <dbReference type="ARBA" id="ARBA00023187"/>
    </source>
</evidence>
<evidence type="ECO:0000259" key="14">
    <source>
        <dbReference type="PROSITE" id="PS50171"/>
    </source>
</evidence>
<dbReference type="Pfam" id="PF12108">
    <property type="entry name" value="SF3a60_bindingd"/>
    <property type="match status" value="1"/>
</dbReference>
<dbReference type="Pfam" id="PF13297">
    <property type="entry name" value="SDE2_2C"/>
    <property type="match status" value="1"/>
</dbReference>
<keyword evidence="5" id="KW-0479">Metal-binding</keyword>
<evidence type="ECO:0000256" key="6">
    <source>
        <dbReference type="ARBA" id="ARBA00022771"/>
    </source>
</evidence>